<comment type="caution">
    <text evidence="2">The sequence shown here is derived from an EMBL/GenBank/DDBJ whole genome shotgun (WGS) entry which is preliminary data.</text>
</comment>
<dbReference type="InterPro" id="IPR009725">
    <property type="entry name" value="3_dmu_93_MTrfase"/>
</dbReference>
<evidence type="ECO:0000313" key="2">
    <source>
        <dbReference type="EMBL" id="MFC4555815.1"/>
    </source>
</evidence>
<organism evidence="2 3">
    <name type="scientific">Georgenia faecalis</name>
    <dbReference type="NCBI Taxonomy" id="2483799"/>
    <lineage>
        <taxon>Bacteria</taxon>
        <taxon>Bacillati</taxon>
        <taxon>Actinomycetota</taxon>
        <taxon>Actinomycetes</taxon>
        <taxon>Micrococcales</taxon>
        <taxon>Bogoriellaceae</taxon>
        <taxon>Georgenia</taxon>
    </lineage>
</organism>
<dbReference type="RefSeq" id="WP_122824275.1">
    <property type="nucleotide sequence ID" value="NZ_CP033325.1"/>
</dbReference>
<dbReference type="Gene3D" id="3.10.180.10">
    <property type="entry name" value="2,3-Dihydroxybiphenyl 1,2-Dioxygenase, domain 1"/>
    <property type="match status" value="1"/>
</dbReference>
<gene>
    <name evidence="2" type="ORF">ACFO3F_11205</name>
</gene>
<dbReference type="Pfam" id="PF06983">
    <property type="entry name" value="3-dmu-9_3-mt"/>
    <property type="match status" value="1"/>
</dbReference>
<dbReference type="Proteomes" id="UP001595955">
    <property type="component" value="Unassembled WGS sequence"/>
</dbReference>
<dbReference type="SUPFAM" id="SSF54593">
    <property type="entry name" value="Glyoxalase/Bleomycin resistance protein/Dihydroxybiphenyl dioxygenase"/>
    <property type="match status" value="1"/>
</dbReference>
<protein>
    <submittedName>
        <fullName evidence="2">VOC family protein</fullName>
    </submittedName>
</protein>
<dbReference type="CDD" id="cd06588">
    <property type="entry name" value="PhnB_like"/>
    <property type="match status" value="1"/>
</dbReference>
<dbReference type="PANTHER" id="PTHR33990">
    <property type="entry name" value="PROTEIN YJDN-RELATED"/>
    <property type="match status" value="1"/>
</dbReference>
<dbReference type="PANTHER" id="PTHR33990:SF2">
    <property type="entry name" value="PHNB-LIKE DOMAIN-CONTAINING PROTEIN"/>
    <property type="match status" value="1"/>
</dbReference>
<dbReference type="PIRSF" id="PIRSF021700">
    <property type="entry name" value="3_dmu_93_MTrfase"/>
    <property type="match status" value="1"/>
</dbReference>
<dbReference type="EMBL" id="JBHSGF010000007">
    <property type="protein sequence ID" value="MFC4555815.1"/>
    <property type="molecule type" value="Genomic_DNA"/>
</dbReference>
<dbReference type="InterPro" id="IPR029068">
    <property type="entry name" value="Glyas_Bleomycin-R_OHBP_Dase"/>
</dbReference>
<dbReference type="InterPro" id="IPR028973">
    <property type="entry name" value="PhnB-like"/>
</dbReference>
<name>A0ABV9DAV9_9MICO</name>
<keyword evidence="3" id="KW-1185">Reference proteome</keyword>
<evidence type="ECO:0000313" key="3">
    <source>
        <dbReference type="Proteomes" id="UP001595955"/>
    </source>
</evidence>
<evidence type="ECO:0000259" key="1">
    <source>
        <dbReference type="Pfam" id="PF06983"/>
    </source>
</evidence>
<accession>A0ABV9DAV9</accession>
<sequence length="162" mass="17657">MPAITPWLWFDTQALDAAEFYVSVFPNSAVVRTDRYGPENPERQGQVMAVLFSLDGTPFAALNGGPEYPFTAAVSFEIECADQAELDHYWSHLTADGGREVACGWLTDRFGLSWQVVPRRLPELTVDADPAVAERVNRAVLGMVKLDIAALEAAARGETAGV</sequence>
<reference evidence="3" key="1">
    <citation type="journal article" date="2019" name="Int. J. Syst. Evol. Microbiol.">
        <title>The Global Catalogue of Microorganisms (GCM) 10K type strain sequencing project: providing services to taxonomists for standard genome sequencing and annotation.</title>
        <authorList>
            <consortium name="The Broad Institute Genomics Platform"/>
            <consortium name="The Broad Institute Genome Sequencing Center for Infectious Disease"/>
            <person name="Wu L."/>
            <person name="Ma J."/>
        </authorList>
    </citation>
    <scope>NUCLEOTIDE SEQUENCE [LARGE SCALE GENOMIC DNA]</scope>
    <source>
        <strain evidence="3">JCM 3369</strain>
    </source>
</reference>
<feature type="domain" description="PhnB-like" evidence="1">
    <location>
        <begin position="3"/>
        <end position="117"/>
    </location>
</feature>
<proteinExistence type="predicted"/>